<accession>A0AB40CQH9</accession>
<feature type="domain" description="Reverse transcriptase" evidence="1">
    <location>
        <begin position="21"/>
        <end position="285"/>
    </location>
</feature>
<gene>
    <name evidence="3" type="primary">LOC120277606</name>
</gene>
<organism evidence="2 3">
    <name type="scientific">Dioscorea cayennensis subsp. rotundata</name>
    <name type="common">White Guinea yam</name>
    <name type="synonym">Dioscorea rotundata</name>
    <dbReference type="NCBI Taxonomy" id="55577"/>
    <lineage>
        <taxon>Eukaryota</taxon>
        <taxon>Viridiplantae</taxon>
        <taxon>Streptophyta</taxon>
        <taxon>Embryophyta</taxon>
        <taxon>Tracheophyta</taxon>
        <taxon>Spermatophyta</taxon>
        <taxon>Magnoliopsida</taxon>
        <taxon>Liliopsida</taxon>
        <taxon>Dioscoreales</taxon>
        <taxon>Dioscoreaceae</taxon>
        <taxon>Dioscorea</taxon>
    </lineage>
</organism>
<dbReference type="GeneID" id="120277606"/>
<dbReference type="Pfam" id="PF00078">
    <property type="entry name" value="RVT_1"/>
    <property type="match status" value="1"/>
</dbReference>
<dbReference type="InterPro" id="IPR043502">
    <property type="entry name" value="DNA/RNA_pol_sf"/>
</dbReference>
<evidence type="ECO:0000259" key="1">
    <source>
        <dbReference type="PROSITE" id="PS50878"/>
    </source>
</evidence>
<keyword evidence="2" id="KW-1185">Reference proteome</keyword>
<protein>
    <submittedName>
        <fullName evidence="3">Uncharacterized protein LOC120277606</fullName>
    </submittedName>
</protein>
<evidence type="ECO:0000313" key="2">
    <source>
        <dbReference type="Proteomes" id="UP001515500"/>
    </source>
</evidence>
<dbReference type="SUPFAM" id="SSF56672">
    <property type="entry name" value="DNA/RNA polymerases"/>
    <property type="match status" value="1"/>
</dbReference>
<dbReference type="RefSeq" id="XP_039140399.1">
    <property type="nucleotide sequence ID" value="XM_039284465.1"/>
</dbReference>
<dbReference type="CDD" id="cd01650">
    <property type="entry name" value="RT_nLTR_like"/>
    <property type="match status" value="1"/>
</dbReference>
<proteinExistence type="predicted"/>
<reference evidence="3" key="1">
    <citation type="submission" date="2025-08" db="UniProtKB">
        <authorList>
            <consortium name="RefSeq"/>
        </authorList>
    </citation>
    <scope>IDENTIFICATION</scope>
</reference>
<name>A0AB40CQH9_DIOCR</name>
<dbReference type="AlphaFoldDB" id="A0AB40CQH9"/>
<dbReference type="InterPro" id="IPR000477">
    <property type="entry name" value="RT_dom"/>
</dbReference>
<dbReference type="PROSITE" id="PS50878">
    <property type="entry name" value="RT_POL"/>
    <property type="match status" value="1"/>
</dbReference>
<dbReference type="Proteomes" id="UP001515500">
    <property type="component" value="Chromosome 15"/>
</dbReference>
<evidence type="ECO:0000313" key="3">
    <source>
        <dbReference type="RefSeq" id="XP_039140399.1"/>
    </source>
</evidence>
<dbReference type="PANTHER" id="PTHR19446">
    <property type="entry name" value="REVERSE TRANSCRIPTASES"/>
    <property type="match status" value="1"/>
</dbReference>
<sequence length="699" mass="79210">MFFFKQFWETIKDDIFRLCDDFYAGKANLERINWANIALIPKVESPESPGDFRPISLINSSLKIISKLLAIRLGKVMNDLVDFAQSAFLRGRCILDNVAIAEELIFSLKKRRIPGYILKEDFSKAFDLVDWEFLLDLLKARGFGSKWLGWIERILASTKANVLINGAPNGYIRYCRGLRQGDPLSPLLFILITDVLSSMFRHALDSRILVGVPLGPGRNRCNLHFADDLLNGGPPGDCGGRDFELCGGVAPGYLFGRTSLGGLPSWVVRAIDWIRRDFLWSGPDIDKPRCRLVSWKALCRDREQGGWGILDLNNFNKALLGKWWWKYANDPDGEGTEVIHFNYGSVSWDMFPRTSGRMSFFWKGVLKILPVLRCCVTSTINSGSETFFWKDRWLNGRAPMNVWPELYCESKWRDATFEELGHLLENQPYCEDEGVIQFRDRWRARAQDGRDLKKWSINGNGMFSVKSLYNFLNDGGTRCEVAKFFWKSKCPKKVNIFNWQRPKASPREKLGKREGSWMKEELEAKALFLSPSQALAVATATNLSFAVLFGGDFNSCFFIHLHRLGNTTAATMRVVKRHQRTTTAASLTGCGGEQRQREDGMLGGIISAIKHAAAMINGNGDWQRQQQRETSVACLAALSQPSKHATMVNNGIADKEQAKLEDMMTTVRRNLNFTGPRNQMDRMEMMESTAEEALDGNMG</sequence>